<dbReference type="Proteomes" id="UP001302126">
    <property type="component" value="Unassembled WGS sequence"/>
</dbReference>
<accession>A0AAN7AK52</accession>
<feature type="compositionally biased region" description="Basic residues" evidence="1">
    <location>
        <begin position="610"/>
        <end position="621"/>
    </location>
</feature>
<keyword evidence="3" id="KW-1185">Reference proteome</keyword>
<reference evidence="2" key="1">
    <citation type="journal article" date="2023" name="Mol. Phylogenet. Evol.">
        <title>Genome-scale phylogeny and comparative genomics of the fungal order Sordariales.</title>
        <authorList>
            <person name="Hensen N."/>
            <person name="Bonometti L."/>
            <person name="Westerberg I."/>
            <person name="Brannstrom I.O."/>
            <person name="Guillou S."/>
            <person name="Cros-Aarteil S."/>
            <person name="Calhoun S."/>
            <person name="Haridas S."/>
            <person name="Kuo A."/>
            <person name="Mondo S."/>
            <person name="Pangilinan J."/>
            <person name="Riley R."/>
            <person name="LaButti K."/>
            <person name="Andreopoulos B."/>
            <person name="Lipzen A."/>
            <person name="Chen C."/>
            <person name="Yan M."/>
            <person name="Daum C."/>
            <person name="Ng V."/>
            <person name="Clum A."/>
            <person name="Steindorff A."/>
            <person name="Ohm R.A."/>
            <person name="Martin F."/>
            <person name="Silar P."/>
            <person name="Natvig D.O."/>
            <person name="Lalanne C."/>
            <person name="Gautier V."/>
            <person name="Ament-Velasquez S.L."/>
            <person name="Kruys A."/>
            <person name="Hutchinson M.I."/>
            <person name="Powell A.J."/>
            <person name="Barry K."/>
            <person name="Miller A.N."/>
            <person name="Grigoriev I.V."/>
            <person name="Debuchy R."/>
            <person name="Gladieux P."/>
            <person name="Hiltunen Thoren M."/>
            <person name="Johannesson H."/>
        </authorList>
    </citation>
    <scope>NUCLEOTIDE SEQUENCE</scope>
    <source>
        <strain evidence="2">PSN309</strain>
    </source>
</reference>
<evidence type="ECO:0008006" key="4">
    <source>
        <dbReference type="Google" id="ProtNLM"/>
    </source>
</evidence>
<evidence type="ECO:0000313" key="3">
    <source>
        <dbReference type="Proteomes" id="UP001302126"/>
    </source>
</evidence>
<feature type="compositionally biased region" description="Polar residues" evidence="1">
    <location>
        <begin position="141"/>
        <end position="155"/>
    </location>
</feature>
<evidence type="ECO:0000313" key="2">
    <source>
        <dbReference type="EMBL" id="KAK4188500.1"/>
    </source>
</evidence>
<dbReference type="AlphaFoldDB" id="A0AAN7AK52"/>
<feature type="region of interest" description="Disordered" evidence="1">
    <location>
        <begin position="347"/>
        <end position="387"/>
    </location>
</feature>
<feature type="compositionally biased region" description="Low complexity" evidence="1">
    <location>
        <begin position="349"/>
        <end position="372"/>
    </location>
</feature>
<feature type="compositionally biased region" description="Polar residues" evidence="1">
    <location>
        <begin position="205"/>
        <end position="219"/>
    </location>
</feature>
<feature type="region of interest" description="Disordered" evidence="1">
    <location>
        <begin position="1"/>
        <end position="102"/>
    </location>
</feature>
<protein>
    <recommendedName>
        <fullName evidence="4">Acetylserotonin methytransferase-like protein</fullName>
    </recommendedName>
</protein>
<dbReference type="EMBL" id="MU864387">
    <property type="protein sequence ID" value="KAK4188500.1"/>
    <property type="molecule type" value="Genomic_DNA"/>
</dbReference>
<name>A0AAN7AK52_9PEZI</name>
<reference evidence="2" key="2">
    <citation type="submission" date="2023-05" db="EMBL/GenBank/DDBJ databases">
        <authorList>
            <consortium name="Lawrence Berkeley National Laboratory"/>
            <person name="Steindorff A."/>
            <person name="Hensen N."/>
            <person name="Bonometti L."/>
            <person name="Westerberg I."/>
            <person name="Brannstrom I.O."/>
            <person name="Guillou S."/>
            <person name="Cros-Aarteil S."/>
            <person name="Calhoun S."/>
            <person name="Haridas S."/>
            <person name="Kuo A."/>
            <person name="Mondo S."/>
            <person name="Pangilinan J."/>
            <person name="Riley R."/>
            <person name="Labutti K."/>
            <person name="Andreopoulos B."/>
            <person name="Lipzen A."/>
            <person name="Chen C."/>
            <person name="Yanf M."/>
            <person name="Daum C."/>
            <person name="Ng V."/>
            <person name="Clum A."/>
            <person name="Ohm R."/>
            <person name="Martin F."/>
            <person name="Silar P."/>
            <person name="Natvig D."/>
            <person name="Lalanne C."/>
            <person name="Gautier V."/>
            <person name="Ament-Velasquez S.L."/>
            <person name="Kruys A."/>
            <person name="Hutchinson M.I."/>
            <person name="Powell A.J."/>
            <person name="Barry K."/>
            <person name="Miller A.N."/>
            <person name="Grigoriev I.V."/>
            <person name="Debuchy R."/>
            <person name="Gladieux P."/>
            <person name="Thoren M.H."/>
            <person name="Johannesson H."/>
        </authorList>
    </citation>
    <scope>NUCLEOTIDE SEQUENCE</scope>
    <source>
        <strain evidence="2">PSN309</strain>
    </source>
</reference>
<feature type="compositionally biased region" description="Basic and acidic residues" evidence="1">
    <location>
        <begin position="598"/>
        <end position="609"/>
    </location>
</feature>
<evidence type="ECO:0000256" key="1">
    <source>
        <dbReference type="SAM" id="MobiDB-lite"/>
    </source>
</evidence>
<feature type="region of interest" description="Disordered" evidence="1">
    <location>
        <begin position="569"/>
        <end position="625"/>
    </location>
</feature>
<gene>
    <name evidence="2" type="ORF">QBC35DRAFT_192033</name>
</gene>
<feature type="region of interest" description="Disordered" evidence="1">
    <location>
        <begin position="141"/>
        <end position="268"/>
    </location>
</feature>
<feature type="compositionally biased region" description="Basic and acidic residues" evidence="1">
    <location>
        <begin position="62"/>
        <end position="73"/>
    </location>
</feature>
<sequence>MSAPPPMAGGFSLFPNTSSTPRPPSRGQNSRSPPRAASPQGRPSYSEEVTPPQQQQKKQSPLRRDPSVREGLRRKVSNNPWQHALDASEPRQDAYQEESVAGPSNAAIAVAITTSEPVVETNYAQPVTDVPQRCETAFSEAQTLVRSPSQRSRSSIAKPPLTYTPAGQASSSGEGSSEHHRPPQPLRSIFPQYNAELPSDRQDYYPTQASPTHIPQSAISRPLYSPRTIPGPSAEPRSPPPNAVTSPAPTAASASRWPNPGQRHYEPAVIPPVSTTEELRALWKVTNGWKASALEGRNFCLKMTASPDAPLYTLSSAQGQPFYSLRVDPTSASALVSLSRYDPNKPFKSASTGSSSSPNGSASSSPTPGASASHHHSPSASLSLRNSVSVRASKSDRDLRHDAKHWLEVLSTQLEPAIRKQPLNDGLVAQLWPAAAARLVADRANDATTVALAQQESARLVWDSDSGNHFLVHPALAMPFCVTVERHPAYSRTEYTLEHLESPVHLAKLTRDGTGAGWLEVDTAIASKIDAVYLVDVVTAALILVAHADEAFTGCAEVFEPPPVLFGGPNGSVMAGSDGRRSSSRSSRRAMGISSRASRRESKKEEKERKKSIKKAKHSKKSTMEQFEIDLESQDSQYNDFTKSKEKEKDKVPAVLRALVWVIKVLFKCVLGSLTLILKMIGAIFSGCFRCCGLGKL</sequence>
<proteinExistence type="predicted"/>
<comment type="caution">
    <text evidence="2">The sequence shown here is derived from an EMBL/GenBank/DDBJ whole genome shotgun (WGS) entry which is preliminary data.</text>
</comment>
<organism evidence="2 3">
    <name type="scientific">Podospora australis</name>
    <dbReference type="NCBI Taxonomy" id="1536484"/>
    <lineage>
        <taxon>Eukaryota</taxon>
        <taxon>Fungi</taxon>
        <taxon>Dikarya</taxon>
        <taxon>Ascomycota</taxon>
        <taxon>Pezizomycotina</taxon>
        <taxon>Sordariomycetes</taxon>
        <taxon>Sordariomycetidae</taxon>
        <taxon>Sordariales</taxon>
        <taxon>Podosporaceae</taxon>
        <taxon>Podospora</taxon>
    </lineage>
</organism>
<feature type="compositionally biased region" description="Low complexity" evidence="1">
    <location>
        <begin position="243"/>
        <end position="255"/>
    </location>
</feature>